<dbReference type="EMBL" id="JAWDGP010005392">
    <property type="protein sequence ID" value="KAK3757306.1"/>
    <property type="molecule type" value="Genomic_DNA"/>
</dbReference>
<gene>
    <name evidence="1" type="ORF">RRG08_066202</name>
</gene>
<sequence>MCLGFDFCITIYSGKDDRTAYTRNVIPEDSHHLSISEQIVVYVTYSLLNKGYAFMDNWYSNVRLYLYLFEKRTLACGTIHHGRDKCSISEGSSYVALFFPNASQRQSLELSVDLSFVLRYSIFTYDTSESADEKPGPSGDAAFWMNIVDPDSGPPVLEFTATPGPKINIPVDS</sequence>
<keyword evidence="2" id="KW-1185">Reference proteome</keyword>
<reference evidence="1" key="1">
    <citation type="journal article" date="2023" name="G3 (Bethesda)">
        <title>A reference genome for the long-term kleptoplast-retaining sea slug Elysia crispata morphotype clarki.</title>
        <authorList>
            <person name="Eastman K.E."/>
            <person name="Pendleton A.L."/>
            <person name="Shaikh M.A."/>
            <person name="Suttiyut T."/>
            <person name="Ogas R."/>
            <person name="Tomko P."/>
            <person name="Gavelis G."/>
            <person name="Widhalm J.R."/>
            <person name="Wisecaver J.H."/>
        </authorList>
    </citation>
    <scope>NUCLEOTIDE SEQUENCE</scope>
    <source>
        <strain evidence="1">ECLA1</strain>
    </source>
</reference>
<name>A0AAE1D4R6_9GAST</name>
<comment type="caution">
    <text evidence="1">The sequence shown here is derived from an EMBL/GenBank/DDBJ whole genome shotgun (WGS) entry which is preliminary data.</text>
</comment>
<protein>
    <submittedName>
        <fullName evidence="1">Uncharacterized protein</fullName>
    </submittedName>
</protein>
<accession>A0AAE1D4R6</accession>
<proteinExistence type="predicted"/>
<evidence type="ECO:0000313" key="2">
    <source>
        <dbReference type="Proteomes" id="UP001283361"/>
    </source>
</evidence>
<dbReference type="Proteomes" id="UP001283361">
    <property type="component" value="Unassembled WGS sequence"/>
</dbReference>
<dbReference type="AlphaFoldDB" id="A0AAE1D4R6"/>
<evidence type="ECO:0000313" key="1">
    <source>
        <dbReference type="EMBL" id="KAK3757306.1"/>
    </source>
</evidence>
<organism evidence="1 2">
    <name type="scientific">Elysia crispata</name>
    <name type="common">lettuce slug</name>
    <dbReference type="NCBI Taxonomy" id="231223"/>
    <lineage>
        <taxon>Eukaryota</taxon>
        <taxon>Metazoa</taxon>
        <taxon>Spiralia</taxon>
        <taxon>Lophotrochozoa</taxon>
        <taxon>Mollusca</taxon>
        <taxon>Gastropoda</taxon>
        <taxon>Heterobranchia</taxon>
        <taxon>Euthyneura</taxon>
        <taxon>Panpulmonata</taxon>
        <taxon>Sacoglossa</taxon>
        <taxon>Placobranchoidea</taxon>
        <taxon>Plakobranchidae</taxon>
        <taxon>Elysia</taxon>
    </lineage>
</organism>